<dbReference type="EMBL" id="PITI01001806">
    <property type="protein sequence ID" value="TBT99906.1"/>
    <property type="molecule type" value="Genomic_DNA"/>
</dbReference>
<dbReference type="VEuPathDB" id="MicrosporidiaDB:CWI36_1806p0010"/>
<dbReference type="InterPro" id="IPR035999">
    <property type="entry name" value="Sec7_dom_sf"/>
</dbReference>
<feature type="compositionally biased region" description="Low complexity" evidence="1">
    <location>
        <begin position="844"/>
        <end position="854"/>
    </location>
</feature>
<dbReference type="SUPFAM" id="SSF48425">
    <property type="entry name" value="Sec7 domain"/>
    <property type="match status" value="1"/>
</dbReference>
<feature type="non-terminal residue" evidence="3">
    <location>
        <position position="1026"/>
    </location>
</feature>
<name>A0A4Q9KY46_9MICR</name>
<proteinExistence type="predicted"/>
<evidence type="ECO:0000259" key="2">
    <source>
        <dbReference type="PROSITE" id="PS50190"/>
    </source>
</evidence>
<gene>
    <name evidence="3" type="ORF">CWI36_1806p0010</name>
</gene>
<dbReference type="PANTHER" id="PTHR10663">
    <property type="entry name" value="GUANYL-NUCLEOTIDE EXCHANGE FACTOR"/>
    <property type="match status" value="1"/>
</dbReference>
<evidence type="ECO:0000313" key="3">
    <source>
        <dbReference type="EMBL" id="TBT99906.1"/>
    </source>
</evidence>
<dbReference type="SMART" id="SM00222">
    <property type="entry name" value="Sec7"/>
    <property type="match status" value="1"/>
</dbReference>
<feature type="region of interest" description="Disordered" evidence="1">
    <location>
        <begin position="87"/>
        <end position="120"/>
    </location>
</feature>
<dbReference type="PROSITE" id="PS50190">
    <property type="entry name" value="SEC7"/>
    <property type="match status" value="1"/>
</dbReference>
<feature type="region of interest" description="Disordered" evidence="1">
    <location>
        <begin position="729"/>
        <end position="854"/>
    </location>
</feature>
<reference evidence="3 4" key="1">
    <citation type="submission" date="2017-12" db="EMBL/GenBank/DDBJ databases">
        <authorList>
            <person name="Pombert J.-F."/>
            <person name="Haag K.L."/>
            <person name="Ebert D."/>
        </authorList>
    </citation>
    <scope>NUCLEOTIDE SEQUENCE [LARGE SCALE GENOMIC DNA]</scope>
    <source>
        <strain evidence="3">BE-OM-2</strain>
    </source>
</reference>
<dbReference type="InterPro" id="IPR023394">
    <property type="entry name" value="Sec7_C_sf"/>
</dbReference>
<feature type="domain" description="SEC7" evidence="2">
    <location>
        <begin position="603"/>
        <end position="917"/>
    </location>
</feature>
<evidence type="ECO:0000256" key="1">
    <source>
        <dbReference type="SAM" id="MobiDB-lite"/>
    </source>
</evidence>
<dbReference type="VEuPathDB" id="MicrosporidiaDB:CWI39_1372p0020"/>
<dbReference type="Gene3D" id="1.10.1000.11">
    <property type="entry name" value="Arf Nucleotide-binding Site Opener,domain 2"/>
    <property type="match status" value="2"/>
</dbReference>
<comment type="caution">
    <text evidence="3">The sequence shown here is derived from an EMBL/GenBank/DDBJ whole genome shotgun (WGS) entry which is preliminary data.</text>
</comment>
<dbReference type="STRING" id="148818.A0A4Q9KY46"/>
<keyword evidence="4" id="KW-1185">Reference proteome</keyword>
<feature type="compositionally biased region" description="Polar residues" evidence="1">
    <location>
        <begin position="755"/>
        <end position="764"/>
    </location>
</feature>
<feature type="compositionally biased region" description="Low complexity" evidence="1">
    <location>
        <begin position="107"/>
        <end position="120"/>
    </location>
</feature>
<accession>A0A4Q9KY46</accession>
<sequence>MPHLINTHIHLLTLSTSQNKEINKIIKQLTFPPTNTSLNNTFINLISIKKYNNEDITQILTLLNEYINRIPYIKRTVTTKYHNNIDANSRDMESEGSRDGDSSRIDINPYTNNPYSNNYSNNYTNNTITNDPYSNPYTNNPYTNNTTINTITNNPYTNNTTINTITNNTTINTITNNNHPYQHTPNNNQSNTNTFLSTLTPLILTLKISRFDKDVELTLYIYFKTLYTLFTTKITPSLQKDIFFKFYFFLKEKIVKKILLLQINNLFIKIIPFYFNMFIDNNLYIGYPYLSSIISSMVYGYSGYDNRYSGYDNRYSGYDNHSNRDIDNHSNRYIDNNNNNYISNRYNNNYISNIDNNRIIYNNLTNTISDIHCVKLYFYNNDSISNYLLSYLTPLNTYLLYNNILISNCLLPVNLYPFILLYFDLNYLFKNICFDVFINDISNNTIDTFVRVINDIKEGYRRCSGGYMYVGGVNDSSMYVGGVNDSSMVEGNNNMIGGVNYKDNKQHPVNYKDKEQHPVNYKDKEQHPVIDSNNEQNPVNHCTDKQHPLNHCTNEQHPLNHCTNEQPPVNYSTNTLNPVNTNLNKQHPVNHTTNNISLHYTNIHLLTNNKNNFLLKIHIFNKTCSLEKANLSIKKETFLFLRYSYITDLKVLGNYISGEGNLEALKVFMSTFVFHGYDILSCIRKVLFSFVMPGESQKVIRVLEAFSSKYYEDNKVEIGLDKELEGDKSDVLEGDKDKDSKLHPLSKKDSKLHPVNNSTNTYHPVNNKDSEQHPLNNSTNTYHPVNKKDSEQHPLNNSTTEHHPLNDSTNTYHPVNNKDTEQHPLNNSTNKQHPVTDKDSELHPTTPTNTTNTTPFTLHDIYILSYAIIMLNTNLHNINVKIKISKESFIESIRNCNITPYYNNEYLLSLYNSIKDKGLVFNDSNCMGVSNYEVYKELTGYYSSRDTVRVCKGCYSNRGCYSNNTCKDKDSNNTFTCINTLYNTSVNNNTPITIGSDINTLLSKCSISKDIGNTPINNTPISISTI</sequence>
<dbReference type="Proteomes" id="UP000291404">
    <property type="component" value="Unassembled WGS sequence"/>
</dbReference>
<evidence type="ECO:0000313" key="4">
    <source>
        <dbReference type="Proteomes" id="UP000291404"/>
    </source>
</evidence>
<protein>
    <submittedName>
        <fullName evidence="3">Sec7 domain-containing protein</fullName>
    </submittedName>
</protein>
<dbReference type="Pfam" id="PF01369">
    <property type="entry name" value="Sec7"/>
    <property type="match status" value="2"/>
</dbReference>
<dbReference type="AlphaFoldDB" id="A0A4Q9KY46"/>
<organism evidence="3 4">
    <name type="scientific">Hamiltosporidium magnivora</name>
    <dbReference type="NCBI Taxonomy" id="148818"/>
    <lineage>
        <taxon>Eukaryota</taxon>
        <taxon>Fungi</taxon>
        <taxon>Fungi incertae sedis</taxon>
        <taxon>Microsporidia</taxon>
        <taxon>Dubosqiidae</taxon>
        <taxon>Hamiltosporidium</taxon>
    </lineage>
</organism>
<dbReference type="GO" id="GO:0005085">
    <property type="term" value="F:guanyl-nucleotide exchange factor activity"/>
    <property type="evidence" value="ECO:0007669"/>
    <property type="project" value="InterPro"/>
</dbReference>
<dbReference type="InterPro" id="IPR000904">
    <property type="entry name" value="Sec7_dom"/>
</dbReference>
<dbReference type="GO" id="GO:0032012">
    <property type="term" value="P:regulation of ARF protein signal transduction"/>
    <property type="evidence" value="ECO:0007669"/>
    <property type="project" value="InterPro"/>
</dbReference>
<feature type="compositionally biased region" description="Basic and acidic residues" evidence="1">
    <location>
        <begin position="88"/>
        <end position="104"/>
    </location>
</feature>
<feature type="compositionally biased region" description="Basic and acidic residues" evidence="1">
    <location>
        <begin position="729"/>
        <end position="752"/>
    </location>
</feature>
<feature type="compositionally biased region" description="Polar residues" evidence="1">
    <location>
        <begin position="823"/>
        <end position="833"/>
    </location>
</feature>
<feature type="compositionally biased region" description="Polar residues" evidence="1">
    <location>
        <begin position="773"/>
        <end position="783"/>
    </location>
</feature>